<dbReference type="AlphaFoldDB" id="A0A1G2Q4Z9"/>
<sequence length="290" mass="31513">MSWSIFALLAALLTGVVSLLEKKTLLREHATSFAAAYAIVAFIASLFFLPVTDFSAVTPITLVIVAIGTSFGASAFLLIAKAVRHLEISTVSPLMVIEPGLVAILALALLGEKLTSMQVLGIAVLIIGTFFLEIASLKEFKDSAKAFLKSPYIHYVFWAMLLYGLGSIFDRLVLSRLGLTPPTYIIISHLFLAVILLVVLSWKYQGMSDLRHVWHNAGWLVLMIGAITILRSFFQMQAVALASVGLVIAIKRTSALFATVIGGELWHEHNLVKKIIASCIMVLGAVFVVI</sequence>
<evidence type="ECO:0000313" key="4">
    <source>
        <dbReference type="Proteomes" id="UP000178936"/>
    </source>
</evidence>
<dbReference type="InterPro" id="IPR037185">
    <property type="entry name" value="EmrE-like"/>
</dbReference>
<dbReference type="GO" id="GO:0016020">
    <property type="term" value="C:membrane"/>
    <property type="evidence" value="ECO:0007669"/>
    <property type="project" value="InterPro"/>
</dbReference>
<keyword evidence="1" id="KW-0472">Membrane</keyword>
<dbReference type="Gene3D" id="1.10.3730.20">
    <property type="match status" value="1"/>
</dbReference>
<accession>A0A1G2Q4Z9</accession>
<dbReference type="Proteomes" id="UP000178936">
    <property type="component" value="Unassembled WGS sequence"/>
</dbReference>
<gene>
    <name evidence="3" type="ORF">A2226_03005</name>
</gene>
<feature type="transmembrane region" description="Helical" evidence="1">
    <location>
        <begin position="186"/>
        <end position="205"/>
    </location>
</feature>
<evidence type="ECO:0000313" key="3">
    <source>
        <dbReference type="EMBL" id="OHA55665.1"/>
    </source>
</evidence>
<dbReference type="Pfam" id="PF00892">
    <property type="entry name" value="EamA"/>
    <property type="match status" value="1"/>
</dbReference>
<dbReference type="InterPro" id="IPR000620">
    <property type="entry name" value="EamA_dom"/>
</dbReference>
<name>A0A1G2Q4Z9_9BACT</name>
<organism evidence="3 4">
    <name type="scientific">Candidatus Veblenbacteria bacterium RIFOXYA2_FULL_43_9</name>
    <dbReference type="NCBI Taxonomy" id="1802425"/>
    <lineage>
        <taxon>Bacteria</taxon>
        <taxon>Candidatus Vebleniibacteriota</taxon>
    </lineage>
</organism>
<feature type="domain" description="EamA" evidence="2">
    <location>
        <begin position="2"/>
        <end position="132"/>
    </location>
</feature>
<evidence type="ECO:0000259" key="2">
    <source>
        <dbReference type="Pfam" id="PF00892"/>
    </source>
</evidence>
<proteinExistence type="predicted"/>
<feature type="transmembrane region" description="Helical" evidence="1">
    <location>
        <begin position="155"/>
        <end position="174"/>
    </location>
</feature>
<feature type="transmembrane region" description="Helical" evidence="1">
    <location>
        <begin position="56"/>
        <end position="79"/>
    </location>
</feature>
<reference evidence="3 4" key="1">
    <citation type="journal article" date="2016" name="Nat. Commun.">
        <title>Thousands of microbial genomes shed light on interconnected biogeochemical processes in an aquifer system.</title>
        <authorList>
            <person name="Anantharaman K."/>
            <person name="Brown C.T."/>
            <person name="Hug L.A."/>
            <person name="Sharon I."/>
            <person name="Castelle C.J."/>
            <person name="Probst A.J."/>
            <person name="Thomas B.C."/>
            <person name="Singh A."/>
            <person name="Wilkins M.J."/>
            <person name="Karaoz U."/>
            <person name="Brodie E.L."/>
            <person name="Williams K.H."/>
            <person name="Hubbard S.S."/>
            <person name="Banfield J.F."/>
        </authorList>
    </citation>
    <scope>NUCLEOTIDE SEQUENCE [LARGE SCALE GENOMIC DNA]</scope>
</reference>
<dbReference type="SUPFAM" id="SSF103481">
    <property type="entry name" value="Multidrug resistance efflux transporter EmrE"/>
    <property type="match status" value="2"/>
</dbReference>
<evidence type="ECO:0000256" key="1">
    <source>
        <dbReference type="SAM" id="Phobius"/>
    </source>
</evidence>
<feature type="transmembrane region" description="Helical" evidence="1">
    <location>
        <begin position="217"/>
        <end position="250"/>
    </location>
</feature>
<protein>
    <recommendedName>
        <fullName evidence="2">EamA domain-containing protein</fullName>
    </recommendedName>
</protein>
<feature type="transmembrane region" description="Helical" evidence="1">
    <location>
        <begin position="271"/>
        <end position="289"/>
    </location>
</feature>
<comment type="caution">
    <text evidence="3">The sequence shown here is derived from an EMBL/GenBank/DDBJ whole genome shotgun (WGS) entry which is preliminary data.</text>
</comment>
<keyword evidence="1" id="KW-1133">Transmembrane helix</keyword>
<keyword evidence="1" id="KW-0812">Transmembrane</keyword>
<feature type="transmembrane region" description="Helical" evidence="1">
    <location>
        <begin position="91"/>
        <end position="110"/>
    </location>
</feature>
<dbReference type="EMBL" id="MHTB01000008">
    <property type="protein sequence ID" value="OHA55665.1"/>
    <property type="molecule type" value="Genomic_DNA"/>
</dbReference>
<feature type="transmembrane region" description="Helical" evidence="1">
    <location>
        <begin position="117"/>
        <end position="135"/>
    </location>
</feature>
<feature type="transmembrane region" description="Helical" evidence="1">
    <location>
        <begin position="29"/>
        <end position="49"/>
    </location>
</feature>